<evidence type="ECO:0000313" key="3">
    <source>
        <dbReference type="Proteomes" id="UP001597112"/>
    </source>
</evidence>
<reference evidence="3" key="1">
    <citation type="journal article" date="2019" name="Int. J. Syst. Evol. Microbiol.">
        <title>The Global Catalogue of Microorganisms (GCM) 10K type strain sequencing project: providing services to taxonomists for standard genome sequencing and annotation.</title>
        <authorList>
            <consortium name="The Broad Institute Genomics Platform"/>
            <consortium name="The Broad Institute Genome Sequencing Center for Infectious Disease"/>
            <person name="Wu L."/>
            <person name="Ma J."/>
        </authorList>
    </citation>
    <scope>NUCLEOTIDE SEQUENCE [LARGE SCALE GENOMIC DNA]</scope>
    <source>
        <strain evidence="3">CCUG 58938</strain>
    </source>
</reference>
<dbReference type="EMBL" id="JBHTKA010000001">
    <property type="protein sequence ID" value="MFD0998995.1"/>
    <property type="molecule type" value="Genomic_DNA"/>
</dbReference>
<feature type="chain" id="PRO_5045418665" description="DUF4397 domain-containing protein" evidence="1">
    <location>
        <begin position="21"/>
        <end position="192"/>
    </location>
</feature>
<feature type="signal peptide" evidence="1">
    <location>
        <begin position="1"/>
        <end position="20"/>
    </location>
</feature>
<comment type="caution">
    <text evidence="2">The sequence shown here is derived from an EMBL/GenBank/DDBJ whole genome shotgun (WGS) entry which is preliminary data.</text>
</comment>
<dbReference type="Proteomes" id="UP001597112">
    <property type="component" value="Unassembled WGS sequence"/>
</dbReference>
<sequence length="192" mass="21835">MKKTLSVLMLLVAIGSTALALPTENPAPASGVGIMKKGKTFHVFYKAAKLSDVKIFIRNERNDLVFAETIRKTDGFVRPYNFTQLEDGEYTVEVIDCTHRQVQKITHGLKPSDKLAHVVRVSPTENKFLLTLPNKVHNIISVKIYGYKHQLVYEELLEITDDFAKLYNLNQINDEFSFEITDEEGNVKVLSY</sequence>
<evidence type="ECO:0000313" key="2">
    <source>
        <dbReference type="EMBL" id="MFD0998995.1"/>
    </source>
</evidence>
<evidence type="ECO:0000256" key="1">
    <source>
        <dbReference type="SAM" id="SignalP"/>
    </source>
</evidence>
<accession>A0ABW3JYE8</accession>
<keyword evidence="3" id="KW-1185">Reference proteome</keyword>
<gene>
    <name evidence="2" type="ORF">ACFQ21_06730</name>
</gene>
<keyword evidence="1" id="KW-0732">Signal</keyword>
<proteinExistence type="predicted"/>
<protein>
    <recommendedName>
        <fullName evidence="4">DUF4397 domain-containing protein</fullName>
    </recommendedName>
</protein>
<name>A0ABW3JYE8_9BACT</name>
<organism evidence="2 3">
    <name type="scientific">Ohtaekwangia kribbensis</name>
    <dbReference type="NCBI Taxonomy" id="688913"/>
    <lineage>
        <taxon>Bacteria</taxon>
        <taxon>Pseudomonadati</taxon>
        <taxon>Bacteroidota</taxon>
        <taxon>Cytophagia</taxon>
        <taxon>Cytophagales</taxon>
        <taxon>Fulvivirgaceae</taxon>
        <taxon>Ohtaekwangia</taxon>
    </lineage>
</organism>
<evidence type="ECO:0008006" key="4">
    <source>
        <dbReference type="Google" id="ProtNLM"/>
    </source>
</evidence>
<dbReference type="RefSeq" id="WP_377576639.1">
    <property type="nucleotide sequence ID" value="NZ_JBHTKA010000001.1"/>
</dbReference>